<proteinExistence type="predicted"/>
<sequence length="258" mass="29433">MGDDGSLQTIHSGYMISLGDSWRRACNPVIGKPTTDELELKRQDNAKARIAKKTEKKFDELRRIEDYYKPTFQILFAQWNISCVDADSRHMIKLKRHKSRDVAEELNIDQSTVVRHAIDKMENDENNCSGHGLHKFVEQKHLVSGVLCQQSLGRDTTHCDVNGGGPSINFAWTSGPQLVLQEFCPLLSILGSILWHHIIAKWVKLKGLYLAMYKHKRLQRNVEALQFNDISEDDNRKKSGKCAEVRTAGERSFNQVSN</sequence>
<accession>A0AAD5N8T5</accession>
<dbReference type="EMBL" id="JAHQIW010005077">
    <property type="protein sequence ID" value="KAJ1364837.1"/>
    <property type="molecule type" value="Genomic_DNA"/>
</dbReference>
<protein>
    <submittedName>
        <fullName evidence="1">Uncharacterized protein</fullName>
    </submittedName>
</protein>
<gene>
    <name evidence="1" type="ORF">KIN20_025019</name>
</gene>
<evidence type="ECO:0000313" key="2">
    <source>
        <dbReference type="Proteomes" id="UP001196413"/>
    </source>
</evidence>
<keyword evidence="2" id="KW-1185">Reference proteome</keyword>
<organism evidence="1 2">
    <name type="scientific">Parelaphostrongylus tenuis</name>
    <name type="common">Meningeal worm</name>
    <dbReference type="NCBI Taxonomy" id="148309"/>
    <lineage>
        <taxon>Eukaryota</taxon>
        <taxon>Metazoa</taxon>
        <taxon>Ecdysozoa</taxon>
        <taxon>Nematoda</taxon>
        <taxon>Chromadorea</taxon>
        <taxon>Rhabditida</taxon>
        <taxon>Rhabditina</taxon>
        <taxon>Rhabditomorpha</taxon>
        <taxon>Strongyloidea</taxon>
        <taxon>Metastrongylidae</taxon>
        <taxon>Parelaphostrongylus</taxon>
    </lineage>
</organism>
<comment type="caution">
    <text evidence="1">The sequence shown here is derived from an EMBL/GenBank/DDBJ whole genome shotgun (WGS) entry which is preliminary data.</text>
</comment>
<name>A0AAD5N8T5_PARTN</name>
<dbReference type="AlphaFoldDB" id="A0AAD5N8T5"/>
<reference evidence="1" key="1">
    <citation type="submission" date="2021-06" db="EMBL/GenBank/DDBJ databases">
        <title>Parelaphostrongylus tenuis whole genome reference sequence.</title>
        <authorList>
            <person name="Garwood T.J."/>
            <person name="Larsen P.A."/>
            <person name="Fountain-Jones N.M."/>
            <person name="Garbe J.R."/>
            <person name="Macchietto M.G."/>
            <person name="Kania S.A."/>
            <person name="Gerhold R.W."/>
            <person name="Richards J.E."/>
            <person name="Wolf T.M."/>
        </authorList>
    </citation>
    <scope>NUCLEOTIDE SEQUENCE</scope>
    <source>
        <strain evidence="1">MNPRO001-30</strain>
        <tissue evidence="1">Meninges</tissue>
    </source>
</reference>
<evidence type="ECO:0000313" key="1">
    <source>
        <dbReference type="EMBL" id="KAJ1364837.1"/>
    </source>
</evidence>
<dbReference type="Proteomes" id="UP001196413">
    <property type="component" value="Unassembled WGS sequence"/>
</dbReference>